<reference evidence="1 2" key="1">
    <citation type="submission" date="2019-04" db="EMBL/GenBank/DDBJ databases">
        <authorList>
            <person name="Park S."/>
            <person name="Yoon J.-H."/>
        </authorList>
    </citation>
    <scope>NUCLEOTIDE SEQUENCE [LARGE SCALE GENOMIC DNA]</scope>
    <source>
        <strain evidence="1 2">HJM-18</strain>
    </source>
</reference>
<protein>
    <submittedName>
        <fullName evidence="1">Uncharacterized protein</fullName>
    </submittedName>
</protein>
<dbReference type="Proteomes" id="UP000298325">
    <property type="component" value="Unassembled WGS sequence"/>
</dbReference>
<dbReference type="RefSeq" id="WP_135801885.1">
    <property type="nucleotide sequence ID" value="NZ_SRPF01000001.1"/>
</dbReference>
<proteinExistence type="predicted"/>
<name>A0A4Z1C510_9GAMM</name>
<sequence>MTPHSSAPAALCQQALARVLTYLGDLGVTLDVTTCAQALRLVESALGDGITSDLPGQCIQRIPDYFQPIDDAIPPASPDLERGCIGYE</sequence>
<evidence type="ECO:0000313" key="2">
    <source>
        <dbReference type="Proteomes" id="UP000298325"/>
    </source>
</evidence>
<keyword evidence="2" id="KW-1185">Reference proteome</keyword>
<organism evidence="1 2">
    <name type="scientific">Marinobacter confluentis</name>
    <dbReference type="NCBI Taxonomy" id="1697557"/>
    <lineage>
        <taxon>Bacteria</taxon>
        <taxon>Pseudomonadati</taxon>
        <taxon>Pseudomonadota</taxon>
        <taxon>Gammaproteobacteria</taxon>
        <taxon>Pseudomonadales</taxon>
        <taxon>Marinobacteraceae</taxon>
        <taxon>Marinobacter</taxon>
    </lineage>
</organism>
<dbReference type="EMBL" id="SRPF01000001">
    <property type="protein sequence ID" value="TGN41501.1"/>
    <property type="molecule type" value="Genomic_DNA"/>
</dbReference>
<dbReference type="AlphaFoldDB" id="A0A4Z1C510"/>
<gene>
    <name evidence="1" type="ORF">E5Q11_02910</name>
</gene>
<comment type="caution">
    <text evidence="1">The sequence shown here is derived from an EMBL/GenBank/DDBJ whole genome shotgun (WGS) entry which is preliminary data.</text>
</comment>
<accession>A0A4Z1C510</accession>
<evidence type="ECO:0000313" key="1">
    <source>
        <dbReference type="EMBL" id="TGN41501.1"/>
    </source>
</evidence>
<dbReference type="OrthoDB" id="6919369at2"/>